<dbReference type="PROSITE" id="PS00463">
    <property type="entry name" value="ZN2_CY6_FUNGAL_1"/>
    <property type="match status" value="1"/>
</dbReference>
<dbReference type="OrthoDB" id="2123952at2759"/>
<evidence type="ECO:0000259" key="8">
    <source>
        <dbReference type="PROSITE" id="PS50048"/>
    </source>
</evidence>
<organism evidence="9 10">
    <name type="scientific">Conidiobolus coronatus (strain ATCC 28846 / CBS 209.66 / NRRL 28638)</name>
    <name type="common">Delacroixia coronata</name>
    <dbReference type="NCBI Taxonomy" id="796925"/>
    <lineage>
        <taxon>Eukaryota</taxon>
        <taxon>Fungi</taxon>
        <taxon>Fungi incertae sedis</taxon>
        <taxon>Zoopagomycota</taxon>
        <taxon>Entomophthoromycotina</taxon>
        <taxon>Entomophthoromycetes</taxon>
        <taxon>Entomophthorales</taxon>
        <taxon>Ancylistaceae</taxon>
        <taxon>Conidiobolus</taxon>
    </lineage>
</organism>
<keyword evidence="5" id="KW-0238">DNA-binding</keyword>
<keyword evidence="6" id="KW-0804">Transcription</keyword>
<gene>
    <name evidence="9" type="ORF">CONCODRAFT_76804</name>
</gene>
<dbReference type="GO" id="GO:0000981">
    <property type="term" value="F:DNA-binding transcription factor activity, RNA polymerase II-specific"/>
    <property type="evidence" value="ECO:0007669"/>
    <property type="project" value="InterPro"/>
</dbReference>
<dbReference type="PANTHER" id="PTHR31668">
    <property type="entry name" value="GLUCOSE TRANSPORT TRANSCRIPTION REGULATOR RGT1-RELATED-RELATED"/>
    <property type="match status" value="1"/>
</dbReference>
<keyword evidence="2" id="KW-0479">Metal-binding</keyword>
<dbReference type="InterPro" id="IPR050797">
    <property type="entry name" value="Carb_Metab_Trans_Reg"/>
</dbReference>
<dbReference type="EMBL" id="KQ964422">
    <property type="protein sequence ID" value="KXN74584.1"/>
    <property type="molecule type" value="Genomic_DNA"/>
</dbReference>
<keyword evidence="4" id="KW-0805">Transcription regulation</keyword>
<dbReference type="GO" id="GO:0003677">
    <property type="term" value="F:DNA binding"/>
    <property type="evidence" value="ECO:0007669"/>
    <property type="project" value="UniProtKB-KW"/>
</dbReference>
<reference evidence="9 10" key="1">
    <citation type="journal article" date="2015" name="Genome Biol. Evol.">
        <title>Phylogenomic analyses indicate that early fungi evolved digesting cell walls of algal ancestors of land plants.</title>
        <authorList>
            <person name="Chang Y."/>
            <person name="Wang S."/>
            <person name="Sekimoto S."/>
            <person name="Aerts A.L."/>
            <person name="Choi C."/>
            <person name="Clum A."/>
            <person name="LaButti K.M."/>
            <person name="Lindquist E.A."/>
            <person name="Yee Ngan C."/>
            <person name="Ohm R.A."/>
            <person name="Salamov A.A."/>
            <person name="Grigoriev I.V."/>
            <person name="Spatafora J.W."/>
            <person name="Berbee M.L."/>
        </authorList>
    </citation>
    <scope>NUCLEOTIDE SEQUENCE [LARGE SCALE GENOMIC DNA]</scope>
    <source>
        <strain evidence="9 10">NRRL 28638</strain>
    </source>
</reference>
<dbReference type="GO" id="GO:0008270">
    <property type="term" value="F:zinc ion binding"/>
    <property type="evidence" value="ECO:0007669"/>
    <property type="project" value="InterPro"/>
</dbReference>
<dbReference type="PROSITE" id="PS50048">
    <property type="entry name" value="ZN2_CY6_FUNGAL_2"/>
    <property type="match status" value="1"/>
</dbReference>
<dbReference type="InterPro" id="IPR036864">
    <property type="entry name" value="Zn2-C6_fun-type_DNA-bd_sf"/>
</dbReference>
<sequence>MSPKYQSQRLATGVKMNKIKNSIKACDECRATKSKCDRDINQNCQNCISKSKSCTFVSTRKKRGPKFKKENLNLMRHLIDDPELAQSAPKEVSVPMNPLLEPICSLPITTIPAIPTLPFAQPIPTFIPPVPILDPQSQVAFSYDIPLLFQHFDKISNEINIMPISELIHRINQPKSIYFEMLLSCLSVTIKLLLNPNSETMVKFNESLHYYVNNVQIPIYHFDLDYFRSVQCLTYFKNKFHL</sequence>
<dbReference type="GO" id="GO:0005634">
    <property type="term" value="C:nucleus"/>
    <property type="evidence" value="ECO:0007669"/>
    <property type="project" value="UniProtKB-SubCell"/>
</dbReference>
<dbReference type="Gene3D" id="4.10.240.10">
    <property type="entry name" value="Zn(2)-C6 fungal-type DNA-binding domain"/>
    <property type="match status" value="1"/>
</dbReference>
<dbReference type="CDD" id="cd00067">
    <property type="entry name" value="GAL4"/>
    <property type="match status" value="1"/>
</dbReference>
<name>A0A137PHU9_CONC2</name>
<keyword evidence="3" id="KW-0862">Zinc</keyword>
<dbReference type="PANTHER" id="PTHR31668:SF18">
    <property type="entry name" value="MALTOSE FERMENTATION REGULATORY PROTEIN MAL13-RELATED"/>
    <property type="match status" value="1"/>
</dbReference>
<comment type="subcellular location">
    <subcellularLocation>
        <location evidence="1">Nucleus</location>
    </subcellularLocation>
</comment>
<evidence type="ECO:0000313" key="10">
    <source>
        <dbReference type="Proteomes" id="UP000070444"/>
    </source>
</evidence>
<keyword evidence="10" id="KW-1185">Reference proteome</keyword>
<dbReference type="Proteomes" id="UP000070444">
    <property type="component" value="Unassembled WGS sequence"/>
</dbReference>
<proteinExistence type="predicted"/>
<feature type="domain" description="Zn(2)-C6 fungal-type" evidence="8">
    <location>
        <begin position="25"/>
        <end position="56"/>
    </location>
</feature>
<evidence type="ECO:0000313" key="9">
    <source>
        <dbReference type="EMBL" id="KXN74584.1"/>
    </source>
</evidence>
<dbReference type="AlphaFoldDB" id="A0A137PHU9"/>
<evidence type="ECO:0000256" key="2">
    <source>
        <dbReference type="ARBA" id="ARBA00022723"/>
    </source>
</evidence>
<evidence type="ECO:0000256" key="6">
    <source>
        <dbReference type="ARBA" id="ARBA00023163"/>
    </source>
</evidence>
<dbReference type="InterPro" id="IPR001138">
    <property type="entry name" value="Zn2Cys6_DnaBD"/>
</dbReference>
<protein>
    <recommendedName>
        <fullName evidence="8">Zn(2)-C6 fungal-type domain-containing protein</fullName>
    </recommendedName>
</protein>
<accession>A0A137PHU9</accession>
<evidence type="ECO:0000256" key="4">
    <source>
        <dbReference type="ARBA" id="ARBA00023015"/>
    </source>
</evidence>
<dbReference type="SUPFAM" id="SSF57701">
    <property type="entry name" value="Zn2/Cys6 DNA-binding domain"/>
    <property type="match status" value="1"/>
</dbReference>
<dbReference type="Pfam" id="PF00172">
    <property type="entry name" value="Zn_clus"/>
    <property type="match status" value="1"/>
</dbReference>
<evidence type="ECO:0000256" key="1">
    <source>
        <dbReference type="ARBA" id="ARBA00004123"/>
    </source>
</evidence>
<evidence type="ECO:0000256" key="3">
    <source>
        <dbReference type="ARBA" id="ARBA00022833"/>
    </source>
</evidence>
<evidence type="ECO:0000256" key="7">
    <source>
        <dbReference type="ARBA" id="ARBA00023242"/>
    </source>
</evidence>
<keyword evidence="7" id="KW-0539">Nucleus</keyword>
<evidence type="ECO:0000256" key="5">
    <source>
        <dbReference type="ARBA" id="ARBA00023125"/>
    </source>
</evidence>
<dbReference type="SMART" id="SM00066">
    <property type="entry name" value="GAL4"/>
    <property type="match status" value="1"/>
</dbReference>